<dbReference type="EMBL" id="LAZR01029912">
    <property type="protein sequence ID" value="KKL58181.1"/>
    <property type="molecule type" value="Genomic_DNA"/>
</dbReference>
<reference evidence="1" key="1">
    <citation type="journal article" date="2015" name="Nature">
        <title>Complex archaea that bridge the gap between prokaryotes and eukaryotes.</title>
        <authorList>
            <person name="Spang A."/>
            <person name="Saw J.H."/>
            <person name="Jorgensen S.L."/>
            <person name="Zaremba-Niedzwiedzka K."/>
            <person name="Martijn J."/>
            <person name="Lind A.E."/>
            <person name="van Eijk R."/>
            <person name="Schleper C."/>
            <person name="Guy L."/>
            <person name="Ettema T.J."/>
        </authorList>
    </citation>
    <scope>NUCLEOTIDE SEQUENCE</scope>
</reference>
<dbReference type="AlphaFoldDB" id="A0A0F9DWN3"/>
<name>A0A0F9DWN3_9ZZZZ</name>
<sequence>MGRKDDKGVGIVKLILESKTTTGRKYIDPSYIFEITNNTSEDIVIQNWNDLPPGVELKILDEETGKYIDDLDSVLLDATEERKDKDE</sequence>
<gene>
    <name evidence="1" type="ORF">LCGC14_2227960</name>
</gene>
<accession>A0A0F9DWN3</accession>
<organism evidence="1">
    <name type="scientific">marine sediment metagenome</name>
    <dbReference type="NCBI Taxonomy" id="412755"/>
    <lineage>
        <taxon>unclassified sequences</taxon>
        <taxon>metagenomes</taxon>
        <taxon>ecological metagenomes</taxon>
    </lineage>
</organism>
<protein>
    <submittedName>
        <fullName evidence="1">Uncharacterized protein</fullName>
    </submittedName>
</protein>
<evidence type="ECO:0000313" key="1">
    <source>
        <dbReference type="EMBL" id="KKL58181.1"/>
    </source>
</evidence>
<proteinExistence type="predicted"/>
<comment type="caution">
    <text evidence="1">The sequence shown here is derived from an EMBL/GenBank/DDBJ whole genome shotgun (WGS) entry which is preliminary data.</text>
</comment>